<protein>
    <submittedName>
        <fullName evidence="1">Uncharacterized protein</fullName>
    </submittedName>
</protein>
<dbReference type="OrthoDB" id="363294at2"/>
<dbReference type="PATRIC" id="fig|1291379.3.peg.879"/>
<evidence type="ECO:0000313" key="2">
    <source>
        <dbReference type="Proteomes" id="UP000015620"/>
    </source>
</evidence>
<dbReference type="GeneID" id="301089532"/>
<dbReference type="InterPro" id="IPR035196">
    <property type="entry name" value="DUF5312"/>
</dbReference>
<dbReference type="AlphaFoldDB" id="S5ZTA8"/>
<dbReference type="HOGENOM" id="CLU_034372_0_0_12"/>
<dbReference type="Proteomes" id="UP000015620">
    <property type="component" value="Chromosome"/>
</dbReference>
<organism evidence="1 2">
    <name type="scientific">Treponema pedis str. T A4</name>
    <dbReference type="NCBI Taxonomy" id="1291379"/>
    <lineage>
        <taxon>Bacteria</taxon>
        <taxon>Pseudomonadati</taxon>
        <taxon>Spirochaetota</taxon>
        <taxon>Spirochaetia</taxon>
        <taxon>Spirochaetales</taxon>
        <taxon>Treponemataceae</taxon>
        <taxon>Treponema</taxon>
    </lineage>
</organism>
<proteinExistence type="predicted"/>
<evidence type="ECO:0000313" key="1">
    <source>
        <dbReference type="EMBL" id="AGT43380.1"/>
    </source>
</evidence>
<name>S5ZTA8_9SPIR</name>
<sequence>MERTLSTFDQLVKSLSKEETKSLLDSISAGMQNFVPETSDSEQEDSDSLFLRQTPAMRLSDEPFFIRLWISLRSFLRSIPIETLHNEELLRRLGKTLRRTAGNYIVIGRNIYIKDFYDGLKSLRKTQLFFSSMLSSYDSFKSSFYMLLSSFIAPATYEKLIKETDPFSVKIGSEVSGAVRTNFLRKIDAAFSNLTDEEKSEMYRTAQALEWMRSFCDLQLDKTLLRFSIISKSEVISPTLTVQPEMEILSSVLSSKKNIPQNLLQVLFLMQSQEKMPDDEIKLKTETDDFIKQAVEALSNIKTFINEVPLLDMVRYVKKDINWLPYKIEGGEDWFIYFKQSWYERFNQKWSTWSYEQKKYDIKIQMISLLKVDDLNTLRFYPWKNLWVNCSFKKELQFLFLKTFFSSFYYEKLSPSLKIILVEGNFARIENLNEYTTAYNVLEHRKGEFDAYENRLSPIGDIGTAFAKIRNEKSATLKNKNQIESLMRTIESEARQLMVTTLEAIKSIDNVLSGIIGGGKSNLYATLINWSALSGTNGGKFHDEIIYAKESLHKVIDLFSLAEKLETEAK</sequence>
<dbReference type="RefSeq" id="WP_020964680.1">
    <property type="nucleotide sequence ID" value="NC_022097.1"/>
</dbReference>
<dbReference type="EMBL" id="CP004120">
    <property type="protein sequence ID" value="AGT43380.1"/>
    <property type="molecule type" value="Genomic_DNA"/>
</dbReference>
<keyword evidence="2" id="KW-1185">Reference proteome</keyword>
<dbReference type="KEGG" id="tped:TPE_0884"/>
<accession>S5ZTA8</accession>
<gene>
    <name evidence="1" type="ORF">TPE_0884</name>
</gene>
<reference evidence="1 2" key="1">
    <citation type="journal article" date="2013" name="PLoS ONE">
        <title>Genome-Wide Relatedness of Treponema pedis, from Gingiva and Necrotic Skin Lesions of Pigs, with the Human Oral Pathogen Treponema denticola.</title>
        <authorList>
            <person name="Svartstrom O."/>
            <person name="Mushtaq M."/>
            <person name="Pringle M."/>
            <person name="Segerman B."/>
        </authorList>
    </citation>
    <scope>NUCLEOTIDE SEQUENCE [LARGE SCALE GENOMIC DNA]</scope>
    <source>
        <strain evidence="1">T A4</strain>
    </source>
</reference>
<dbReference type="Pfam" id="PF17239">
    <property type="entry name" value="DUF5312"/>
    <property type="match status" value="1"/>
</dbReference>